<dbReference type="GeneID" id="40724966"/>
<feature type="compositionally biased region" description="Low complexity" evidence="1">
    <location>
        <begin position="63"/>
        <end position="78"/>
    </location>
</feature>
<feature type="compositionally biased region" description="Polar residues" evidence="1">
    <location>
        <begin position="29"/>
        <end position="39"/>
    </location>
</feature>
<evidence type="ECO:0000313" key="2">
    <source>
        <dbReference type="EMBL" id="TKY88830.1"/>
    </source>
</evidence>
<gene>
    <name evidence="2" type="ORF">EX895_002071</name>
</gene>
<reference evidence="2 3" key="1">
    <citation type="submission" date="2019-05" db="EMBL/GenBank/DDBJ databases">
        <title>Sporisorium graminicola CBS 10092 draft sequencing and annotation.</title>
        <authorList>
            <person name="Solano-Gonzalez S."/>
            <person name="Caddick M.X."/>
            <person name="Darby A."/>
        </authorList>
    </citation>
    <scope>NUCLEOTIDE SEQUENCE [LARGE SCALE GENOMIC DNA]</scope>
    <source>
        <strain evidence="2 3">CBS 10092</strain>
    </source>
</reference>
<feature type="compositionally biased region" description="Low complexity" evidence="1">
    <location>
        <begin position="323"/>
        <end position="335"/>
    </location>
</feature>
<dbReference type="Proteomes" id="UP000306050">
    <property type="component" value="Chromosome SGRAM_13"/>
</dbReference>
<dbReference type="RefSeq" id="XP_029740815.1">
    <property type="nucleotide sequence ID" value="XM_029882670.1"/>
</dbReference>
<feature type="region of interest" description="Disordered" evidence="1">
    <location>
        <begin position="1"/>
        <end position="102"/>
    </location>
</feature>
<feature type="region of interest" description="Disordered" evidence="1">
    <location>
        <begin position="299"/>
        <end position="406"/>
    </location>
</feature>
<feature type="compositionally biased region" description="Polar residues" evidence="1">
    <location>
        <begin position="309"/>
        <end position="322"/>
    </location>
</feature>
<evidence type="ECO:0000256" key="1">
    <source>
        <dbReference type="SAM" id="MobiDB-lite"/>
    </source>
</evidence>
<feature type="compositionally biased region" description="Basic and acidic residues" evidence="1">
    <location>
        <begin position="385"/>
        <end position="402"/>
    </location>
</feature>
<evidence type="ECO:0000313" key="3">
    <source>
        <dbReference type="Proteomes" id="UP000306050"/>
    </source>
</evidence>
<keyword evidence="3" id="KW-1185">Reference proteome</keyword>
<dbReference type="Pfam" id="PF15496">
    <property type="entry name" value="DUF4646"/>
    <property type="match status" value="1"/>
</dbReference>
<accession>A0A4U7KWG3</accession>
<proteinExistence type="predicted"/>
<sequence length="435" mass="48089">MTSPYYPSAAPYVGQEHAAPPSYDAAMGSASTPRSSRTQRLSDEKQYRGFTEKEQHRRQQEFASYPSRPSSSNRYASSTPAQLQASPSSSRSGYGGMPLNPQTALAQFGSPFATSADWAPSAHDARLTHLPQVDLETRIKMRFSGPSAEQRALAPPPSFSRHCQPTLRYSAHSHFEPVYIKSANKKEEKKQLLSDGFQPVYPGALMVQHNVSAADWGRFLEDLAVAGKLTGKQSIISNVAPMTMHMGATGFLVTRAIERAMKKRKDPVICEAVETWQQSFFGPRDLDVYILHTGERLTARSPNAPIPGTNLTASTQLQRSKTSASSSSSSSSSSSDSDDSVDSRHPAFQPTGDRKMDKMQKKALKKQRRLERKQRKAQHKHEKKMARIDRKRERDLKKHGDSASRTGARGGYLLVIAPLKPTVSKPPTDAAAFMW</sequence>
<dbReference type="InterPro" id="IPR028018">
    <property type="entry name" value="DUF4646"/>
</dbReference>
<organism evidence="2 3">
    <name type="scientific">Sporisorium graminicola</name>
    <dbReference type="NCBI Taxonomy" id="280036"/>
    <lineage>
        <taxon>Eukaryota</taxon>
        <taxon>Fungi</taxon>
        <taxon>Dikarya</taxon>
        <taxon>Basidiomycota</taxon>
        <taxon>Ustilaginomycotina</taxon>
        <taxon>Ustilaginomycetes</taxon>
        <taxon>Ustilaginales</taxon>
        <taxon>Ustilaginaceae</taxon>
        <taxon>Sporisorium</taxon>
    </lineage>
</organism>
<dbReference type="KEGG" id="sgra:EX895_002071"/>
<feature type="compositionally biased region" description="Basic and acidic residues" evidence="1">
    <location>
        <begin position="40"/>
        <end position="60"/>
    </location>
</feature>
<comment type="caution">
    <text evidence="2">The sequence shown here is derived from an EMBL/GenBank/DDBJ whole genome shotgun (WGS) entry which is preliminary data.</text>
</comment>
<dbReference type="AlphaFoldDB" id="A0A4U7KWG3"/>
<feature type="compositionally biased region" description="Polar residues" evidence="1">
    <location>
        <begin position="79"/>
        <end position="92"/>
    </location>
</feature>
<name>A0A4U7KWG3_9BASI</name>
<dbReference type="EMBL" id="SRRM01000006">
    <property type="protein sequence ID" value="TKY88830.1"/>
    <property type="molecule type" value="Genomic_DNA"/>
</dbReference>
<protein>
    <submittedName>
        <fullName evidence="2">Uncharacterized protein</fullName>
    </submittedName>
</protein>
<feature type="compositionally biased region" description="Basic residues" evidence="1">
    <location>
        <begin position="361"/>
        <end position="384"/>
    </location>
</feature>
<dbReference type="OrthoDB" id="5314275at2759"/>